<evidence type="ECO:0000256" key="2">
    <source>
        <dbReference type="ARBA" id="ARBA00007706"/>
    </source>
</evidence>
<protein>
    <recommendedName>
        <fullName evidence="12">Glycosyltransferases</fullName>
        <ecNumber evidence="12">2.4.-.-</ecNumber>
    </recommendedName>
</protein>
<dbReference type="GO" id="GO:0042285">
    <property type="term" value="F:xylosyltransferase activity"/>
    <property type="evidence" value="ECO:0000318"/>
    <property type="project" value="GO_Central"/>
</dbReference>
<dbReference type="GO" id="GO:0015018">
    <property type="term" value="F:galactosylgalactosylxylosylprotein 3-beta-glucuronosyltransferase activity"/>
    <property type="evidence" value="ECO:0007669"/>
    <property type="project" value="InterPro"/>
</dbReference>
<evidence type="ECO:0000256" key="1">
    <source>
        <dbReference type="ARBA" id="ARBA00004323"/>
    </source>
</evidence>
<comment type="function">
    <text evidence="12">Involved in the synthesis of glucuronoxylan hemicellulose in secondary cell walls.</text>
</comment>
<evidence type="ECO:0000313" key="14">
    <source>
        <dbReference type="Proteomes" id="UP000036987"/>
    </source>
</evidence>
<organism evidence="13 14">
    <name type="scientific">Zostera marina</name>
    <name type="common">Eelgrass</name>
    <dbReference type="NCBI Taxonomy" id="29655"/>
    <lineage>
        <taxon>Eukaryota</taxon>
        <taxon>Viridiplantae</taxon>
        <taxon>Streptophyta</taxon>
        <taxon>Embryophyta</taxon>
        <taxon>Tracheophyta</taxon>
        <taxon>Spermatophyta</taxon>
        <taxon>Magnoliopsida</taxon>
        <taxon>Liliopsida</taxon>
        <taxon>Zosteraceae</taxon>
        <taxon>Zostera</taxon>
    </lineage>
</organism>
<accession>A0A0K9NPP7</accession>
<keyword evidence="7 12" id="KW-1133">Transmembrane helix</keyword>
<reference evidence="14" key="1">
    <citation type="journal article" date="2016" name="Nature">
        <title>The genome of the seagrass Zostera marina reveals angiosperm adaptation to the sea.</title>
        <authorList>
            <person name="Olsen J.L."/>
            <person name="Rouze P."/>
            <person name="Verhelst B."/>
            <person name="Lin Y.-C."/>
            <person name="Bayer T."/>
            <person name="Collen J."/>
            <person name="Dattolo E."/>
            <person name="De Paoli E."/>
            <person name="Dittami S."/>
            <person name="Maumus F."/>
            <person name="Michel G."/>
            <person name="Kersting A."/>
            <person name="Lauritano C."/>
            <person name="Lohaus R."/>
            <person name="Toepel M."/>
            <person name="Tonon T."/>
            <person name="Vanneste K."/>
            <person name="Amirebrahimi M."/>
            <person name="Brakel J."/>
            <person name="Bostroem C."/>
            <person name="Chovatia M."/>
            <person name="Grimwood J."/>
            <person name="Jenkins J.W."/>
            <person name="Jueterbock A."/>
            <person name="Mraz A."/>
            <person name="Stam W.T."/>
            <person name="Tice H."/>
            <person name="Bornberg-Bauer E."/>
            <person name="Green P.J."/>
            <person name="Pearson G.A."/>
            <person name="Procaccini G."/>
            <person name="Duarte C.M."/>
            <person name="Schmutz J."/>
            <person name="Reusch T.B.H."/>
            <person name="Van de Peer Y."/>
        </authorList>
    </citation>
    <scope>NUCLEOTIDE SEQUENCE [LARGE SCALE GENOMIC DNA]</scope>
    <source>
        <strain evidence="14">cv. Finnish</strain>
    </source>
</reference>
<evidence type="ECO:0000256" key="4">
    <source>
        <dbReference type="ARBA" id="ARBA00022679"/>
    </source>
</evidence>
<evidence type="ECO:0000256" key="5">
    <source>
        <dbReference type="ARBA" id="ARBA00022692"/>
    </source>
</evidence>
<keyword evidence="4 12" id="KW-0808">Transferase</keyword>
<evidence type="ECO:0000256" key="6">
    <source>
        <dbReference type="ARBA" id="ARBA00022968"/>
    </source>
</evidence>
<dbReference type="EC" id="2.4.-.-" evidence="12"/>
<comment type="caution">
    <text evidence="13">The sequence shown here is derived from an EMBL/GenBank/DDBJ whole genome shotgun (WGS) entry which is preliminary data.</text>
</comment>
<keyword evidence="3" id="KW-0328">Glycosyltransferase</keyword>
<evidence type="ECO:0000256" key="10">
    <source>
        <dbReference type="ARBA" id="ARBA00023180"/>
    </source>
</evidence>
<dbReference type="PANTHER" id="PTHR10896">
    <property type="entry name" value="GALACTOSYLGALACTOSYLXYLOSYLPROTEIN 3-BETA-GLUCURONOSYLTRANSFERASE BETA-1,3-GLUCURONYLTRANSFERASE"/>
    <property type="match status" value="1"/>
</dbReference>
<dbReference type="OMA" id="RNVALAW"/>
<dbReference type="InterPro" id="IPR029044">
    <property type="entry name" value="Nucleotide-diphossugar_trans"/>
</dbReference>
<comment type="similarity">
    <text evidence="2 12">Belongs to the glycosyltransferase 43 family.</text>
</comment>
<dbReference type="Proteomes" id="UP000036987">
    <property type="component" value="Unassembled WGS sequence"/>
</dbReference>
<dbReference type="EMBL" id="LFYR01001913">
    <property type="protein sequence ID" value="KMZ58583.1"/>
    <property type="molecule type" value="Genomic_DNA"/>
</dbReference>
<dbReference type="STRING" id="29655.A0A0K9NPP7"/>
<dbReference type="Pfam" id="PF03360">
    <property type="entry name" value="Glyco_transf_43"/>
    <property type="match status" value="1"/>
</dbReference>
<keyword evidence="8 12" id="KW-0333">Golgi apparatus</keyword>
<evidence type="ECO:0000256" key="3">
    <source>
        <dbReference type="ARBA" id="ARBA00022676"/>
    </source>
</evidence>
<dbReference type="InterPro" id="IPR005027">
    <property type="entry name" value="Glyco_trans_43"/>
</dbReference>
<dbReference type="Gene3D" id="3.90.550.10">
    <property type="entry name" value="Spore Coat Polysaccharide Biosynthesis Protein SpsA, Chain A"/>
    <property type="match status" value="1"/>
</dbReference>
<dbReference type="GO" id="GO:0010417">
    <property type="term" value="P:glucuronoxylan biosynthetic process"/>
    <property type="evidence" value="ECO:0000318"/>
    <property type="project" value="GO_Central"/>
</dbReference>
<dbReference type="PANTHER" id="PTHR10896:SF59">
    <property type="entry name" value="BETA-1,4-XYLOSYLTRANSFERASE IRX9"/>
    <property type="match status" value="1"/>
</dbReference>
<name>A0A0K9NPP7_ZOSMR</name>
<dbReference type="AlphaFoldDB" id="A0A0K9NPP7"/>
<evidence type="ECO:0000256" key="12">
    <source>
        <dbReference type="RuleBase" id="RU363127"/>
    </source>
</evidence>
<comment type="subcellular location">
    <subcellularLocation>
        <location evidence="1 12">Golgi apparatus membrane</location>
        <topology evidence="1 12">Single-pass type II membrane protein</topology>
    </subcellularLocation>
</comment>
<keyword evidence="10" id="KW-0325">Glycoprotein</keyword>
<evidence type="ECO:0000256" key="9">
    <source>
        <dbReference type="ARBA" id="ARBA00023136"/>
    </source>
</evidence>
<sequence length="321" mass="36408">MGSDYRSKKREILWKKSILHFSLCFIMGFMFGFAPTTTSHQSSIKPHDNSVQSTAAPITTTVEASLNSTEIDEDDEYGTPLILVTVTSSINPFKHTFLRRLSDTLKHVPAPLLWIIAENRLEAGSTAEMLRMTGIMYRHLTFNENFTDVETEMDYQRNLALKHIEYHRLDGIVHFADLSNVYELNFFDEIRDIETFGTWVVASLSANGEVVIDGPVCSDSKVLGWSFNHSGVTDDDQSPLKLMSRNSVSGFGFKSSILWDPERWGRRVSETESMASINYVRQAMLEDESKLMAFPSDCSRIMVWNLHVPRTLFLGVGDQLT</sequence>
<dbReference type="GO" id="GO:0000139">
    <property type="term" value="C:Golgi membrane"/>
    <property type="evidence" value="ECO:0000318"/>
    <property type="project" value="GO_Central"/>
</dbReference>
<proteinExistence type="inferred from homology"/>
<keyword evidence="6 12" id="KW-0735">Signal-anchor</keyword>
<evidence type="ECO:0000313" key="13">
    <source>
        <dbReference type="EMBL" id="KMZ58583.1"/>
    </source>
</evidence>
<keyword evidence="5 12" id="KW-0812">Transmembrane</keyword>
<evidence type="ECO:0000256" key="11">
    <source>
        <dbReference type="ARBA" id="ARBA00023316"/>
    </source>
</evidence>
<keyword evidence="11 12" id="KW-0961">Cell wall biogenesis/degradation</keyword>
<keyword evidence="9 12" id="KW-0472">Membrane</keyword>
<dbReference type="GO" id="GO:0009834">
    <property type="term" value="P:plant-type secondary cell wall biogenesis"/>
    <property type="evidence" value="ECO:0000318"/>
    <property type="project" value="GO_Central"/>
</dbReference>
<dbReference type="OrthoDB" id="675023at2759"/>
<dbReference type="GO" id="GO:0071555">
    <property type="term" value="P:cell wall organization"/>
    <property type="evidence" value="ECO:0007669"/>
    <property type="project" value="UniProtKB-KW"/>
</dbReference>
<evidence type="ECO:0000256" key="8">
    <source>
        <dbReference type="ARBA" id="ARBA00023034"/>
    </source>
</evidence>
<keyword evidence="14" id="KW-1185">Reference proteome</keyword>
<evidence type="ECO:0000256" key="7">
    <source>
        <dbReference type="ARBA" id="ARBA00022989"/>
    </source>
</evidence>
<feature type="transmembrane region" description="Helical" evidence="12">
    <location>
        <begin position="12"/>
        <end position="34"/>
    </location>
</feature>
<gene>
    <name evidence="13" type="ORF">ZOSMA_75G00160</name>
</gene>
<dbReference type="SUPFAM" id="SSF53448">
    <property type="entry name" value="Nucleotide-diphospho-sugar transferases"/>
    <property type="match status" value="1"/>
</dbReference>